<accession>A0ABR2VZ95</accession>
<keyword evidence="6" id="KW-0963">Cytoplasm</keyword>
<name>A0ABR2VZ95_9FUNG</name>
<evidence type="ECO:0000256" key="4">
    <source>
        <dbReference type="ARBA" id="ARBA00011881"/>
    </source>
</evidence>
<feature type="domain" description="Acylamino-acid-releasing enzyme N-terminal" evidence="10">
    <location>
        <begin position="22"/>
        <end position="178"/>
    </location>
</feature>
<keyword evidence="12" id="KW-1185">Reference proteome</keyword>
<dbReference type="PANTHER" id="PTHR42776">
    <property type="entry name" value="SERINE PEPTIDASE S9 FAMILY MEMBER"/>
    <property type="match status" value="1"/>
</dbReference>
<dbReference type="Proteomes" id="UP001479436">
    <property type="component" value="Unassembled WGS sequence"/>
</dbReference>
<evidence type="ECO:0000259" key="9">
    <source>
        <dbReference type="Pfam" id="PF00326"/>
    </source>
</evidence>
<organism evidence="11 12">
    <name type="scientific">Basidiobolus ranarum</name>
    <dbReference type="NCBI Taxonomy" id="34480"/>
    <lineage>
        <taxon>Eukaryota</taxon>
        <taxon>Fungi</taxon>
        <taxon>Fungi incertae sedis</taxon>
        <taxon>Zoopagomycota</taxon>
        <taxon>Entomophthoromycotina</taxon>
        <taxon>Basidiobolomycetes</taxon>
        <taxon>Basidiobolales</taxon>
        <taxon>Basidiobolaceae</taxon>
        <taxon>Basidiobolus</taxon>
    </lineage>
</organism>
<dbReference type="InterPro" id="IPR045550">
    <property type="entry name" value="AARE_N"/>
</dbReference>
<evidence type="ECO:0000256" key="1">
    <source>
        <dbReference type="ARBA" id="ARBA00000721"/>
    </source>
</evidence>
<evidence type="ECO:0000256" key="3">
    <source>
        <dbReference type="ARBA" id="ARBA00010040"/>
    </source>
</evidence>
<feature type="domain" description="Acylamino-acid-releasing enzyme N-terminal" evidence="10">
    <location>
        <begin position="238"/>
        <end position="387"/>
    </location>
</feature>
<dbReference type="InterPro" id="IPR001375">
    <property type="entry name" value="Peptidase_S9_cat"/>
</dbReference>
<dbReference type="SUPFAM" id="SSF82171">
    <property type="entry name" value="DPP6 N-terminal domain-like"/>
    <property type="match status" value="1"/>
</dbReference>
<reference evidence="11 12" key="1">
    <citation type="submission" date="2023-04" db="EMBL/GenBank/DDBJ databases">
        <title>Genome of Basidiobolus ranarum AG-B5.</title>
        <authorList>
            <person name="Stajich J.E."/>
            <person name="Carter-House D."/>
            <person name="Gryganskyi A."/>
        </authorList>
    </citation>
    <scope>NUCLEOTIDE SEQUENCE [LARGE SCALE GENOMIC DNA]</scope>
    <source>
        <strain evidence="11 12">AG-B5</strain>
    </source>
</reference>
<keyword evidence="7" id="KW-0378">Hydrolase</keyword>
<feature type="domain" description="Peptidase S9 prolyl oligopeptidase catalytic" evidence="9">
    <location>
        <begin position="455"/>
        <end position="671"/>
    </location>
</feature>
<sequence>MSDTNKKEQKPEDLVRDKVDQLFNNLSNLGSFSGGFITDTLDNDLINIAYIRSQRDDVRQARRKVLSNLIVSKDAAGKPKVIYRSAALDVGDVSLQTHSPSGKFNSVLRTVNTSKGEKKRYVEIWKNNYLILNVEVTKEHGDFYTDETFGALSWSADENKVVYVAEKNIPDDSKVKFDLKFDWGERFNKKNPPTLVVLDISEKKVNIVELEYHGSPGQPIFNSNGKIIFTGYETEPRSPRLSPDGSTLVYLGNKAGGPHNMCTSLVKYDFSSQSTEVLTEVVDEASVKEFPGLFVAQLPKHCWTTLNNEPHLVCHTLWRSRKTIIGISLSTGGVIDLTPKEESGSWTIFYASEKKLLATRNSPTSPSTLVLGEVSEGRSEVQWDDLEETELNESQPILAKLNWKLHRFSERGEHLEVILLKPNAEDQSATLIGGDKPALIVFPHGGPHSAFTTDFSVYAAGLASLGFGVAMINYSGSIGFGQSKVDALIGKIGDLEVEDVHFSGKKLIELGEVDSERRCLFGGSHGGFISAHLVGKYPDYYHACVMRNPVINVGEMVNKTDIPDWCFSEVGESYHFEKPNVVTPELYKQMFDSSPILNIDKVKTPTLLLLGEGDRRVPPEQGLNWWYHLRGKKDYEIDLKMFPDTGHSLDSMDAEKFGFIELSTFFVNHFASR</sequence>
<comment type="subunit">
    <text evidence="4">Homotetramer.</text>
</comment>
<comment type="subcellular location">
    <subcellularLocation>
        <location evidence="2">Cytoplasm</location>
    </subcellularLocation>
</comment>
<dbReference type="InterPro" id="IPR029058">
    <property type="entry name" value="AB_hydrolase_fold"/>
</dbReference>
<evidence type="ECO:0000313" key="12">
    <source>
        <dbReference type="Proteomes" id="UP001479436"/>
    </source>
</evidence>
<gene>
    <name evidence="11" type="ORF">K7432_008332</name>
</gene>
<evidence type="ECO:0000259" key="10">
    <source>
        <dbReference type="Pfam" id="PF19283"/>
    </source>
</evidence>
<proteinExistence type="inferred from homology"/>
<evidence type="ECO:0000256" key="6">
    <source>
        <dbReference type="ARBA" id="ARBA00022490"/>
    </source>
</evidence>
<evidence type="ECO:0000256" key="5">
    <source>
        <dbReference type="ARBA" id="ARBA00012917"/>
    </source>
</evidence>
<evidence type="ECO:0000256" key="2">
    <source>
        <dbReference type="ARBA" id="ARBA00004496"/>
    </source>
</evidence>
<protein>
    <recommendedName>
        <fullName evidence="5">acylaminoacyl-peptidase</fullName>
        <ecNumber evidence="5">3.4.19.1</ecNumber>
    </recommendedName>
    <alternativeName>
        <fullName evidence="8">Dipeptidyl-peptidase V</fullName>
    </alternativeName>
</protein>
<dbReference type="EMBL" id="JASJQH010007332">
    <property type="protein sequence ID" value="KAK9710609.1"/>
    <property type="molecule type" value="Genomic_DNA"/>
</dbReference>
<dbReference type="EC" id="3.4.19.1" evidence="5"/>
<comment type="similarity">
    <text evidence="3">Belongs to the peptidase S9C family.</text>
</comment>
<evidence type="ECO:0000256" key="7">
    <source>
        <dbReference type="ARBA" id="ARBA00022801"/>
    </source>
</evidence>
<comment type="catalytic activity">
    <reaction evidence="1">
        <text>Cleavage of an N-acetyl or N-formyl amino acid from the N-terminus of a polypeptide.</text>
        <dbReference type="EC" id="3.4.19.1"/>
    </reaction>
</comment>
<evidence type="ECO:0000313" key="11">
    <source>
        <dbReference type="EMBL" id="KAK9710609.1"/>
    </source>
</evidence>
<dbReference type="PANTHER" id="PTHR42776:SF4">
    <property type="entry name" value="ACYLAMINO-ACID-RELEASING ENZYME"/>
    <property type="match status" value="1"/>
</dbReference>
<dbReference type="Pfam" id="PF19283">
    <property type="entry name" value="APEH_N"/>
    <property type="match status" value="2"/>
</dbReference>
<dbReference type="Pfam" id="PF00326">
    <property type="entry name" value="Peptidase_S9"/>
    <property type="match status" value="1"/>
</dbReference>
<dbReference type="Gene3D" id="3.40.50.1820">
    <property type="entry name" value="alpha/beta hydrolase"/>
    <property type="match status" value="1"/>
</dbReference>
<comment type="caution">
    <text evidence="11">The sequence shown here is derived from an EMBL/GenBank/DDBJ whole genome shotgun (WGS) entry which is preliminary data.</text>
</comment>
<evidence type="ECO:0000256" key="8">
    <source>
        <dbReference type="ARBA" id="ARBA00032829"/>
    </source>
</evidence>
<dbReference type="SUPFAM" id="SSF53474">
    <property type="entry name" value="alpha/beta-Hydrolases"/>
    <property type="match status" value="1"/>
</dbReference>